<dbReference type="OMA" id="MAMIREY"/>
<organism evidence="2 3">
    <name type="scientific">Pestalotiopsis fici (strain W106-1 / CGMCC3.15140)</name>
    <dbReference type="NCBI Taxonomy" id="1229662"/>
    <lineage>
        <taxon>Eukaryota</taxon>
        <taxon>Fungi</taxon>
        <taxon>Dikarya</taxon>
        <taxon>Ascomycota</taxon>
        <taxon>Pezizomycotina</taxon>
        <taxon>Sordariomycetes</taxon>
        <taxon>Xylariomycetidae</taxon>
        <taxon>Amphisphaeriales</taxon>
        <taxon>Sporocadaceae</taxon>
        <taxon>Pestalotiopsis</taxon>
    </lineage>
</organism>
<dbReference type="OrthoDB" id="47007at2759"/>
<evidence type="ECO:0000313" key="3">
    <source>
        <dbReference type="Proteomes" id="UP000030651"/>
    </source>
</evidence>
<dbReference type="PANTHER" id="PTHR33112:SF16">
    <property type="entry name" value="HETEROKARYON INCOMPATIBILITY DOMAIN-CONTAINING PROTEIN"/>
    <property type="match status" value="1"/>
</dbReference>
<dbReference type="PANTHER" id="PTHR33112">
    <property type="entry name" value="DOMAIN PROTEIN, PUTATIVE-RELATED"/>
    <property type="match status" value="1"/>
</dbReference>
<gene>
    <name evidence="2" type="ORF">PFICI_00818</name>
</gene>
<name>W3XLY9_PESFW</name>
<dbReference type="STRING" id="1229662.W3XLY9"/>
<dbReference type="KEGG" id="pfy:PFICI_00818"/>
<evidence type="ECO:0000313" key="2">
    <source>
        <dbReference type="EMBL" id="ETS86990.1"/>
    </source>
</evidence>
<dbReference type="HOGENOM" id="CLU_002639_2_12_1"/>
<feature type="domain" description="Heterokaryon incompatibility" evidence="1">
    <location>
        <begin position="277"/>
        <end position="427"/>
    </location>
</feature>
<proteinExistence type="predicted"/>
<protein>
    <recommendedName>
        <fullName evidence="1">Heterokaryon incompatibility domain-containing protein</fullName>
    </recommendedName>
</protein>
<dbReference type="EMBL" id="KI912109">
    <property type="protein sequence ID" value="ETS86990.1"/>
    <property type="molecule type" value="Genomic_DNA"/>
</dbReference>
<evidence type="ECO:0000259" key="1">
    <source>
        <dbReference type="Pfam" id="PF06985"/>
    </source>
</evidence>
<keyword evidence="3" id="KW-1185">Reference proteome</keyword>
<dbReference type="RefSeq" id="XP_007827590.1">
    <property type="nucleotide sequence ID" value="XM_007829399.1"/>
</dbReference>
<sequence length="727" mass="81033">MIPGIAPRLPTPWVRVKGSCKRLLGYHVPLQDIPDVAFNPGDRGVTQSGAEPTLVNKKSTGSLRDTYQMNLCDSCSRLEIQQLPLNSHPRPPGFKLGTLGQVYSRAINSSCALCGLILAHILASSYFAHYATKDGVAADKIELPVSLLRQAKDSFKSRKETSLHGFDVSFGRDGLIFSVNLYAPRGSPAAVFGDVASRDICVPLDAESLTPSDLASKWLNWCKAGHDDCYESFSGERIEGNPEVAPRRLLAITAPQNPNEPPSVRLIEPAKPFRARYVSLSHCWGPPEKRPLCTLKANLEQHKIQVPWLRLSQTFRDACTLCLTLGVELIWIDSLCIIQDDPADWSHEAAIMCRVYEESEFTIAASSASNSSQGLFGVRSNVNFVELPYTHRESGTRGAIYAYEHPVGASTIFEKSSLSGRGWVLQESVLARRTMHFTAFGVYWTCGRDPGYQRNEFEVGTAYIVPNTWMAMIREYTRRDLTYKSDKMVAIQGLADAWAKRTKNIYYHGIFLEELPYCLLWIGRGSVLEALVRNIGNGVPSWTWASTTGRIEFASIAVEDKSASEVFCGDIEPSTLISGALHLRAKVKEAASFHGPFECLPTTVEELRGVDPDSGLSMKDQDREWCHHSNHPERYYMLMASSGKAVGWGAFDEGPKIPTASVWFLPLVKAPTQPWYMPPLDTAEPSYLWCLLVCYNRDRNVYQRVGYGRLLDTTWIKNETEQDVVLA</sequence>
<accession>W3XLY9</accession>
<dbReference type="InParanoid" id="W3XLY9"/>
<dbReference type="GeneID" id="19265831"/>
<dbReference type="AlphaFoldDB" id="W3XLY9"/>
<dbReference type="Proteomes" id="UP000030651">
    <property type="component" value="Unassembled WGS sequence"/>
</dbReference>
<dbReference type="Pfam" id="PF06985">
    <property type="entry name" value="HET"/>
    <property type="match status" value="1"/>
</dbReference>
<dbReference type="InterPro" id="IPR010730">
    <property type="entry name" value="HET"/>
</dbReference>
<dbReference type="eggNOG" id="ENOG502SIFP">
    <property type="taxonomic scope" value="Eukaryota"/>
</dbReference>
<reference evidence="3" key="1">
    <citation type="journal article" date="2015" name="BMC Genomics">
        <title>Genomic and transcriptomic analysis of the endophytic fungus Pestalotiopsis fici reveals its lifestyle and high potential for synthesis of natural products.</title>
        <authorList>
            <person name="Wang X."/>
            <person name="Zhang X."/>
            <person name="Liu L."/>
            <person name="Xiang M."/>
            <person name="Wang W."/>
            <person name="Sun X."/>
            <person name="Che Y."/>
            <person name="Guo L."/>
            <person name="Liu G."/>
            <person name="Guo L."/>
            <person name="Wang C."/>
            <person name="Yin W.B."/>
            <person name="Stadler M."/>
            <person name="Zhang X."/>
            <person name="Liu X."/>
        </authorList>
    </citation>
    <scope>NUCLEOTIDE SEQUENCE [LARGE SCALE GENOMIC DNA]</scope>
    <source>
        <strain evidence="3">W106-1 / CGMCC3.15140</strain>
    </source>
</reference>